<dbReference type="Gene3D" id="4.10.860.10">
    <property type="entry name" value="UVR domain"/>
    <property type="match status" value="1"/>
</dbReference>
<sequence length="257" mass="29410">MQRHPESISYAIDIASVTRQSGLDSTASTQQKQTREEGPRKIRFVVNSPSHRRRHSPDARTVSMLRRESRWLHSRESRKQFLNFHMNYFGNLGIGLDLIWINGLMGWDLCIVGDRFLLDKAIDLIDEVDSWVRLCHAQDAGVLEKELKQITKEKYEAIRSQDSKKAGEFRDREMDLKARISALRDKNKEMAKAESEAGGGGPIVTEVDMKHIVSLEKLSTDESDRLLKMEEILHMQVIGQDEAVKAIGRAIRVHAFD</sequence>
<protein>
    <submittedName>
        <fullName evidence="5">ATP-dependent Clp protease ATP-binding subunit homolog CD4B, chloroplastic-like</fullName>
    </submittedName>
</protein>
<dbReference type="GO" id="GO:0016887">
    <property type="term" value="F:ATP hydrolysis activity"/>
    <property type="evidence" value="ECO:0007669"/>
    <property type="project" value="TreeGrafter"/>
</dbReference>
<dbReference type="GO" id="GO:0005737">
    <property type="term" value="C:cytoplasm"/>
    <property type="evidence" value="ECO:0007669"/>
    <property type="project" value="TreeGrafter"/>
</dbReference>
<dbReference type="InterPro" id="IPR041546">
    <property type="entry name" value="ClpA/ClpB_AAA_lid"/>
</dbReference>
<gene>
    <name evidence="5" type="ORF">OLEA9_A080422</name>
</gene>
<dbReference type="PANTHER" id="PTHR11638:SF155">
    <property type="entry name" value="CHAPERONE PROTEIN CLPC1, CHLOROPLASTIC-LIKE"/>
    <property type="match status" value="1"/>
</dbReference>
<evidence type="ECO:0000256" key="2">
    <source>
        <dbReference type="ARBA" id="ARBA00022741"/>
    </source>
</evidence>
<dbReference type="EMBL" id="CACTIH010007268">
    <property type="protein sequence ID" value="CAA3007103.1"/>
    <property type="molecule type" value="Genomic_DNA"/>
</dbReference>
<dbReference type="OrthoDB" id="1728973at2759"/>
<dbReference type="Gene3D" id="1.10.8.60">
    <property type="match status" value="1"/>
</dbReference>
<keyword evidence="5" id="KW-0645">Protease</keyword>
<accession>A0A8S0TT21</accession>
<dbReference type="Gene3D" id="3.40.50.300">
    <property type="entry name" value="P-loop containing nucleotide triphosphate hydrolases"/>
    <property type="match status" value="1"/>
</dbReference>
<dbReference type="GO" id="GO:0005524">
    <property type="term" value="F:ATP binding"/>
    <property type="evidence" value="ECO:0007669"/>
    <property type="project" value="UniProtKB-KW"/>
</dbReference>
<proteinExistence type="predicted"/>
<dbReference type="PANTHER" id="PTHR11638">
    <property type="entry name" value="ATP-DEPENDENT CLP PROTEASE"/>
    <property type="match status" value="1"/>
</dbReference>
<dbReference type="GO" id="GO:0034605">
    <property type="term" value="P:cellular response to heat"/>
    <property type="evidence" value="ECO:0007669"/>
    <property type="project" value="TreeGrafter"/>
</dbReference>
<dbReference type="AlphaFoldDB" id="A0A8S0TT21"/>
<evidence type="ECO:0000313" key="5">
    <source>
        <dbReference type="EMBL" id="CAA3007103.1"/>
    </source>
</evidence>
<evidence type="ECO:0000313" key="6">
    <source>
        <dbReference type="Proteomes" id="UP000594638"/>
    </source>
</evidence>
<keyword evidence="6" id="KW-1185">Reference proteome</keyword>
<keyword evidence="5" id="KW-0378">Hydrolase</keyword>
<dbReference type="InterPro" id="IPR001943">
    <property type="entry name" value="UVR_dom"/>
</dbReference>
<organism evidence="5 6">
    <name type="scientific">Olea europaea subsp. europaea</name>
    <dbReference type="NCBI Taxonomy" id="158383"/>
    <lineage>
        <taxon>Eukaryota</taxon>
        <taxon>Viridiplantae</taxon>
        <taxon>Streptophyta</taxon>
        <taxon>Embryophyta</taxon>
        <taxon>Tracheophyta</taxon>
        <taxon>Spermatophyta</taxon>
        <taxon>Magnoliopsida</taxon>
        <taxon>eudicotyledons</taxon>
        <taxon>Gunneridae</taxon>
        <taxon>Pentapetalae</taxon>
        <taxon>asterids</taxon>
        <taxon>lamiids</taxon>
        <taxon>Lamiales</taxon>
        <taxon>Oleaceae</taxon>
        <taxon>Oleeae</taxon>
        <taxon>Olea</taxon>
    </lineage>
</organism>
<dbReference type="GO" id="GO:0008233">
    <property type="term" value="F:peptidase activity"/>
    <property type="evidence" value="ECO:0007669"/>
    <property type="project" value="UniProtKB-KW"/>
</dbReference>
<dbReference type="PROSITE" id="PS50151">
    <property type="entry name" value="UVR"/>
    <property type="match status" value="1"/>
</dbReference>
<dbReference type="Proteomes" id="UP000594638">
    <property type="component" value="Unassembled WGS sequence"/>
</dbReference>
<evidence type="ECO:0000256" key="3">
    <source>
        <dbReference type="ARBA" id="ARBA00022840"/>
    </source>
</evidence>
<dbReference type="Pfam" id="PF17871">
    <property type="entry name" value="AAA_lid_9"/>
    <property type="match status" value="1"/>
</dbReference>
<dbReference type="Gramene" id="OE9A080422T1">
    <property type="protein sequence ID" value="OE9A080422C1"/>
    <property type="gene ID" value="OE9A080422"/>
</dbReference>
<keyword evidence="1" id="KW-0677">Repeat</keyword>
<feature type="domain" description="UVR" evidence="4">
    <location>
        <begin position="144"/>
        <end position="179"/>
    </location>
</feature>
<dbReference type="GO" id="GO:0006508">
    <property type="term" value="P:proteolysis"/>
    <property type="evidence" value="ECO:0007669"/>
    <property type="project" value="UniProtKB-KW"/>
</dbReference>
<comment type="caution">
    <text evidence="5">The sequence shown here is derived from an EMBL/GenBank/DDBJ whole genome shotgun (WGS) entry which is preliminary data.</text>
</comment>
<dbReference type="InterPro" id="IPR050130">
    <property type="entry name" value="ClpA_ClpB"/>
</dbReference>
<keyword evidence="3 5" id="KW-0067">ATP-binding</keyword>
<name>A0A8S0TT21_OLEEU</name>
<keyword evidence="2" id="KW-0547">Nucleotide-binding</keyword>
<reference evidence="5 6" key="1">
    <citation type="submission" date="2019-12" db="EMBL/GenBank/DDBJ databases">
        <authorList>
            <person name="Alioto T."/>
            <person name="Alioto T."/>
            <person name="Gomez Garrido J."/>
        </authorList>
    </citation>
    <scope>NUCLEOTIDE SEQUENCE [LARGE SCALE GENOMIC DNA]</scope>
</reference>
<evidence type="ECO:0000256" key="1">
    <source>
        <dbReference type="ARBA" id="ARBA00022737"/>
    </source>
</evidence>
<evidence type="ECO:0000259" key="4">
    <source>
        <dbReference type="PROSITE" id="PS50151"/>
    </source>
</evidence>
<dbReference type="InterPro" id="IPR027417">
    <property type="entry name" value="P-loop_NTPase"/>
</dbReference>